<sequence>MQNLTNRRLLKLVRGLSPLLRLGGTAQDLVLYNIGSINRPCLPFKCDPSQFRGSSGGCLNMTRWDALNEFFNHTRASVAFGLNALYGREKNMSIGQWDPSNAEAFINYTASKGYEIFALELGNELNRIISAPTYAIDAKKLRDVVDNIYGDSPTKPLVVAPDSDFIENWYKEFLQSLEPGVIDIITYHIYPLGLPTNISYLEKEIFNATFLDQIKTTFSQLSNLLKEYGSSIQPWIGEDGGVINGGSPNISGTFVDSFWYLDHLGSAAAFGTHGFCRQTLVGNSYGLLNKTNYEPNPDFYGALIWKKLMGEKVLHANVTKSEDLRVYAHCSKNDKKSATLLLINLSNTTDYNVSLLLDGSTGQQEQRLEYHLTAPNKDLLTRIISLNGKELLLSPDDQLPDLNPLIVNNSTPIVVVRSSIVFVKLLRVSLLGCTLV</sequence>
<comment type="caution">
    <text evidence="1">The sequence shown here is derived from an EMBL/GenBank/DDBJ whole genome shotgun (WGS) entry which is preliminary data.</text>
</comment>
<evidence type="ECO:0000313" key="1">
    <source>
        <dbReference type="EMBL" id="KAJ7531569.1"/>
    </source>
</evidence>
<dbReference type="EMBL" id="CM055105">
    <property type="protein sequence ID" value="KAJ7531569.1"/>
    <property type="molecule type" value="Genomic_DNA"/>
</dbReference>
<protein>
    <submittedName>
        <fullName evidence="1">Uncharacterized protein</fullName>
    </submittedName>
</protein>
<proteinExistence type="predicted"/>
<keyword evidence="2" id="KW-1185">Reference proteome</keyword>
<reference evidence="2" key="1">
    <citation type="journal article" date="2024" name="Proc. Natl. Acad. Sci. U.S.A.">
        <title>Extraordinary preservation of gene collinearity over three hundred million years revealed in homosporous lycophytes.</title>
        <authorList>
            <person name="Li C."/>
            <person name="Wickell D."/>
            <person name="Kuo L.Y."/>
            <person name="Chen X."/>
            <person name="Nie B."/>
            <person name="Liao X."/>
            <person name="Peng D."/>
            <person name="Ji J."/>
            <person name="Jenkins J."/>
            <person name="Williams M."/>
            <person name="Shu S."/>
            <person name="Plott C."/>
            <person name="Barry K."/>
            <person name="Rajasekar S."/>
            <person name="Grimwood J."/>
            <person name="Han X."/>
            <person name="Sun S."/>
            <person name="Hou Z."/>
            <person name="He W."/>
            <person name="Dai G."/>
            <person name="Sun C."/>
            <person name="Schmutz J."/>
            <person name="Leebens-Mack J.H."/>
            <person name="Li F.W."/>
            <person name="Wang L."/>
        </authorList>
    </citation>
    <scope>NUCLEOTIDE SEQUENCE [LARGE SCALE GENOMIC DNA]</scope>
    <source>
        <strain evidence="2">cv. PW_Plant_1</strain>
    </source>
</reference>
<accession>A0ACC2BP57</accession>
<dbReference type="Proteomes" id="UP001162992">
    <property type="component" value="Chromosome 14"/>
</dbReference>
<gene>
    <name evidence="1" type="ORF">O6H91_14G049200</name>
</gene>
<evidence type="ECO:0000313" key="2">
    <source>
        <dbReference type="Proteomes" id="UP001162992"/>
    </source>
</evidence>
<organism evidence="1 2">
    <name type="scientific">Diphasiastrum complanatum</name>
    <name type="common">Issler's clubmoss</name>
    <name type="synonym">Lycopodium complanatum</name>
    <dbReference type="NCBI Taxonomy" id="34168"/>
    <lineage>
        <taxon>Eukaryota</taxon>
        <taxon>Viridiplantae</taxon>
        <taxon>Streptophyta</taxon>
        <taxon>Embryophyta</taxon>
        <taxon>Tracheophyta</taxon>
        <taxon>Lycopodiopsida</taxon>
        <taxon>Lycopodiales</taxon>
        <taxon>Lycopodiaceae</taxon>
        <taxon>Lycopodioideae</taxon>
        <taxon>Diphasiastrum</taxon>
    </lineage>
</organism>
<name>A0ACC2BP57_DIPCM</name>